<evidence type="ECO:0000313" key="2">
    <source>
        <dbReference type="Proteomes" id="UP000762676"/>
    </source>
</evidence>
<name>A0AAV4GBJ5_9GAST</name>
<gene>
    <name evidence="1" type="ORF">ElyMa_005967900</name>
</gene>
<evidence type="ECO:0000313" key="1">
    <source>
        <dbReference type="EMBL" id="GFR83123.1"/>
    </source>
</evidence>
<reference evidence="1 2" key="1">
    <citation type="journal article" date="2021" name="Elife">
        <title>Chloroplast acquisition without the gene transfer in kleptoplastic sea slugs, Plakobranchus ocellatus.</title>
        <authorList>
            <person name="Maeda T."/>
            <person name="Takahashi S."/>
            <person name="Yoshida T."/>
            <person name="Shimamura S."/>
            <person name="Takaki Y."/>
            <person name="Nagai Y."/>
            <person name="Toyoda A."/>
            <person name="Suzuki Y."/>
            <person name="Arimoto A."/>
            <person name="Ishii H."/>
            <person name="Satoh N."/>
            <person name="Nishiyama T."/>
            <person name="Hasebe M."/>
            <person name="Maruyama T."/>
            <person name="Minagawa J."/>
            <person name="Obokata J."/>
            <person name="Shigenobu S."/>
        </authorList>
    </citation>
    <scope>NUCLEOTIDE SEQUENCE [LARGE SCALE GENOMIC DNA]</scope>
</reference>
<comment type="caution">
    <text evidence="1">The sequence shown here is derived from an EMBL/GenBank/DDBJ whole genome shotgun (WGS) entry which is preliminary data.</text>
</comment>
<evidence type="ECO:0008006" key="3">
    <source>
        <dbReference type="Google" id="ProtNLM"/>
    </source>
</evidence>
<dbReference type="EMBL" id="BMAT01011988">
    <property type="protein sequence ID" value="GFR83123.1"/>
    <property type="molecule type" value="Genomic_DNA"/>
</dbReference>
<protein>
    <recommendedName>
        <fullName evidence="3">Endonuclease/exonuclease/phosphatase domain-containing protein</fullName>
    </recommendedName>
</protein>
<accession>A0AAV4GBJ5</accession>
<sequence>MRQAGAGSDHNLVVAKLTLKLRKNTVGESRKQRFDVSKSKDPEVHNKFFIALRNRFNIPRNEEVMTIGDFNHAVGDIAKETLGYRKTKKTEWITAGI</sequence>
<proteinExistence type="predicted"/>
<dbReference type="AlphaFoldDB" id="A0AAV4GBJ5"/>
<dbReference type="Proteomes" id="UP000762676">
    <property type="component" value="Unassembled WGS sequence"/>
</dbReference>
<organism evidence="1 2">
    <name type="scientific">Elysia marginata</name>
    <dbReference type="NCBI Taxonomy" id="1093978"/>
    <lineage>
        <taxon>Eukaryota</taxon>
        <taxon>Metazoa</taxon>
        <taxon>Spiralia</taxon>
        <taxon>Lophotrochozoa</taxon>
        <taxon>Mollusca</taxon>
        <taxon>Gastropoda</taxon>
        <taxon>Heterobranchia</taxon>
        <taxon>Euthyneura</taxon>
        <taxon>Panpulmonata</taxon>
        <taxon>Sacoglossa</taxon>
        <taxon>Placobranchoidea</taxon>
        <taxon>Plakobranchidae</taxon>
        <taxon>Elysia</taxon>
    </lineage>
</organism>
<keyword evidence="2" id="KW-1185">Reference proteome</keyword>